<accession>A0A068NMK0</accession>
<dbReference type="GO" id="GO:0016868">
    <property type="term" value="F:intramolecular phosphotransferase activity"/>
    <property type="evidence" value="ECO:0007669"/>
    <property type="project" value="InterPro"/>
</dbReference>
<dbReference type="InterPro" id="IPR005845">
    <property type="entry name" value="A-D-PHexomutase_a/b/a-II"/>
</dbReference>
<evidence type="ECO:0000256" key="1">
    <source>
        <dbReference type="ARBA" id="ARBA00007274"/>
    </source>
</evidence>
<dbReference type="KEGG" id="fgi:OP10G_1430"/>
<evidence type="ECO:0000259" key="4">
    <source>
        <dbReference type="Pfam" id="PF00483"/>
    </source>
</evidence>
<dbReference type="OrthoDB" id="9801899at2"/>
<dbReference type="Pfam" id="PF02879">
    <property type="entry name" value="PGM_PMM_II"/>
    <property type="match status" value="1"/>
</dbReference>
<evidence type="ECO:0000259" key="8">
    <source>
        <dbReference type="Pfam" id="PF25087"/>
    </source>
</evidence>
<dbReference type="PANTHER" id="PTHR22572">
    <property type="entry name" value="SUGAR-1-PHOSPHATE GUANYL TRANSFERASE"/>
    <property type="match status" value="1"/>
</dbReference>
<dbReference type="InterPro" id="IPR011004">
    <property type="entry name" value="Trimer_LpxA-like_sf"/>
</dbReference>
<keyword evidence="9" id="KW-0548">Nucleotidyltransferase</keyword>
<dbReference type="Pfam" id="PF02880">
    <property type="entry name" value="PGM_PMM_III"/>
    <property type="match status" value="1"/>
</dbReference>
<dbReference type="Gene3D" id="2.160.10.10">
    <property type="entry name" value="Hexapeptide repeat proteins"/>
    <property type="match status" value="1"/>
</dbReference>
<dbReference type="InterPro" id="IPR036900">
    <property type="entry name" value="A-D-PHexomutase_C_sf"/>
</dbReference>
<keyword evidence="9" id="KW-0808">Transferase</keyword>
<feature type="domain" description="Nucleotidyl transferase" evidence="4">
    <location>
        <begin position="2"/>
        <end position="233"/>
    </location>
</feature>
<feature type="domain" description="Alpha-D-phosphohexomutase alpha/beta/alpha" evidence="5">
    <location>
        <begin position="384"/>
        <end position="514"/>
    </location>
</feature>
<dbReference type="InterPro" id="IPR029044">
    <property type="entry name" value="Nucleotide-diphossugar_trans"/>
</dbReference>
<evidence type="ECO:0000313" key="10">
    <source>
        <dbReference type="Proteomes" id="UP000027982"/>
    </source>
</evidence>
<evidence type="ECO:0000256" key="3">
    <source>
        <dbReference type="ARBA" id="ARBA00022553"/>
    </source>
</evidence>
<dbReference type="Gene3D" id="3.30.310.50">
    <property type="entry name" value="Alpha-D-phosphohexomutase, C-terminal domain"/>
    <property type="match status" value="1"/>
</dbReference>
<dbReference type="SUPFAM" id="SSF53448">
    <property type="entry name" value="Nucleotide-diphospho-sugar transferases"/>
    <property type="match status" value="1"/>
</dbReference>
<gene>
    <name evidence="9" type="ORF">OP10G_1430</name>
</gene>
<organism evidence="9 10">
    <name type="scientific">Fimbriimonas ginsengisoli Gsoil 348</name>
    <dbReference type="NCBI Taxonomy" id="661478"/>
    <lineage>
        <taxon>Bacteria</taxon>
        <taxon>Bacillati</taxon>
        <taxon>Armatimonadota</taxon>
        <taxon>Fimbriimonadia</taxon>
        <taxon>Fimbriimonadales</taxon>
        <taxon>Fimbriimonadaceae</taxon>
        <taxon>Fimbriimonas</taxon>
    </lineage>
</organism>
<dbReference type="InterPro" id="IPR005835">
    <property type="entry name" value="NTP_transferase_dom"/>
</dbReference>
<dbReference type="CDD" id="cd04181">
    <property type="entry name" value="NTP_transferase"/>
    <property type="match status" value="1"/>
</dbReference>
<dbReference type="InterPro" id="IPR050486">
    <property type="entry name" value="Mannose-1P_guanyltransferase"/>
</dbReference>
<dbReference type="GO" id="GO:0005975">
    <property type="term" value="P:carbohydrate metabolic process"/>
    <property type="evidence" value="ECO:0007669"/>
    <property type="project" value="InterPro"/>
</dbReference>
<proteinExistence type="inferred from homology"/>
<comment type="similarity">
    <text evidence="1">Belongs to the transferase hexapeptide repeat family.</text>
</comment>
<dbReference type="AlphaFoldDB" id="A0A068NMK0"/>
<dbReference type="InterPro" id="IPR016055">
    <property type="entry name" value="A-D-PHexomutase_a/b/a-I/II/III"/>
</dbReference>
<dbReference type="SUPFAM" id="SSF55957">
    <property type="entry name" value="Phosphoglucomutase, C-terminal domain"/>
    <property type="match status" value="1"/>
</dbReference>
<evidence type="ECO:0000259" key="7">
    <source>
        <dbReference type="Pfam" id="PF02880"/>
    </source>
</evidence>
<evidence type="ECO:0000259" key="5">
    <source>
        <dbReference type="Pfam" id="PF02878"/>
    </source>
</evidence>
<feature type="domain" description="Alpha-D-phosphohexomutase alpha/beta/alpha" evidence="6">
    <location>
        <begin position="547"/>
        <end position="632"/>
    </location>
</feature>
<evidence type="ECO:0000256" key="2">
    <source>
        <dbReference type="ARBA" id="ARBA00010231"/>
    </source>
</evidence>
<dbReference type="HOGENOM" id="CLU_017652_1_0_0"/>
<dbReference type="SUPFAM" id="SSF51161">
    <property type="entry name" value="Trimeric LpxA-like enzymes"/>
    <property type="match status" value="1"/>
</dbReference>
<feature type="domain" description="Alpha-D-phosphohexomutase alpha/beta/alpha" evidence="7">
    <location>
        <begin position="637"/>
        <end position="743"/>
    </location>
</feature>
<reference evidence="9 10" key="1">
    <citation type="journal article" date="2014" name="PLoS ONE">
        <title>The first complete genome sequence of the class fimbriimonadia in the phylum armatimonadetes.</title>
        <authorList>
            <person name="Hu Z.Y."/>
            <person name="Wang Y.Z."/>
            <person name="Im W.T."/>
            <person name="Wang S.Y."/>
            <person name="Zhao G.P."/>
            <person name="Zheng H.J."/>
            <person name="Quan Z.X."/>
        </authorList>
    </citation>
    <scope>NUCLEOTIDE SEQUENCE [LARGE SCALE GENOMIC DNA]</scope>
    <source>
        <strain evidence="9">Gsoil 348</strain>
    </source>
</reference>
<evidence type="ECO:0000259" key="6">
    <source>
        <dbReference type="Pfam" id="PF02879"/>
    </source>
</evidence>
<keyword evidence="3" id="KW-0597">Phosphoprotein</keyword>
<dbReference type="Gene3D" id="3.90.550.10">
    <property type="entry name" value="Spore Coat Polysaccharide Biosynthesis Protein SpsA, Chain A"/>
    <property type="match status" value="1"/>
</dbReference>
<dbReference type="InterPro" id="IPR005846">
    <property type="entry name" value="A-D-PHexomutase_a/b/a-III"/>
</dbReference>
<dbReference type="eggNOG" id="COG1109">
    <property type="taxonomic scope" value="Bacteria"/>
</dbReference>
<dbReference type="InterPro" id="IPR056729">
    <property type="entry name" value="GMPPB_C"/>
</dbReference>
<dbReference type="Pfam" id="PF00483">
    <property type="entry name" value="NTP_transferase"/>
    <property type="match status" value="1"/>
</dbReference>
<name>A0A068NMK0_FIMGI</name>
<dbReference type="InterPro" id="IPR005844">
    <property type="entry name" value="A-D-PHexomutase_a/b/a-I"/>
</dbReference>
<evidence type="ECO:0000313" key="9">
    <source>
        <dbReference type="EMBL" id="AIE84798.1"/>
    </source>
</evidence>
<dbReference type="SUPFAM" id="SSF53738">
    <property type="entry name" value="Phosphoglucomutase, first 3 domains"/>
    <property type="match status" value="2"/>
</dbReference>
<protein>
    <submittedName>
        <fullName evidence="9">Mannose-1-phosphate guanylyltransferase</fullName>
    </submittedName>
</protein>
<dbReference type="Gene3D" id="3.40.120.10">
    <property type="entry name" value="Alpha-D-Glucose-1,6-Bisphosphate, subunit A, domain 3"/>
    <property type="match status" value="3"/>
</dbReference>
<dbReference type="Proteomes" id="UP000027982">
    <property type="component" value="Chromosome"/>
</dbReference>
<feature type="domain" description="Mannose-1-phosphate guanyltransferase C-terminal" evidence="8">
    <location>
        <begin position="265"/>
        <end position="365"/>
    </location>
</feature>
<dbReference type="Pfam" id="PF02878">
    <property type="entry name" value="PGM_PMM_I"/>
    <property type="match status" value="1"/>
</dbReference>
<dbReference type="EMBL" id="CP007139">
    <property type="protein sequence ID" value="AIE84798.1"/>
    <property type="molecule type" value="Genomic_DNA"/>
</dbReference>
<dbReference type="RefSeq" id="WP_025226588.1">
    <property type="nucleotide sequence ID" value="NZ_CP007139.1"/>
</dbReference>
<dbReference type="STRING" id="661478.OP10G_1430"/>
<sequence length="832" mass="91941">MKAVVMAGGEGSRLRPVTANRPKPMVPICNQPIMEHILTLLKRHGITEVVSTLYYLADEIQSYFGDGSDFGVKMHYSVENVPLGTAGSVKKAEALLNDGPFVIVSGDALTDCDLTKALEFHRSKKSLATLILYRVPSPLEFGVVITDDDGRVVRFLEKPSWSEVFSDTVNTGMYILEPEIFRFMEENHNYDWSSDIFPKLLQERLPMYGYVMEEYWTDVGSLGQYREAQEDLLAGRVDLPILGRESVKGVHIGPNTVVDDTATLVPPICLGRNVKVKKGARIGPYAVVGDNAFIEEGANVERSIVWDSAYIGPNVGVHSAIVCSRATVKRDSVVREDAVIGDRCLVDVGCNIRPRVKLWPDKIVERGSTVTMSLVWGNKWRGNLFRELGAAGLSNIEITPDFACRLGSAFGSLFPQGSRIITFRDSTRSSRMIKRALISSLLSVGCDVLDMRSAALPIARHFVKTSGAAGALGVRKLPGNSRVTLIEMLDSRGAYLSRAMERKVENAFFREDFKRADPDDLGIMEFVSRAVEEYQADYFRLLHPEPAGRRLRVVCDYGYSSLSGIFPAMIAQLGIESISLNGFNDAKLAPRTGEEVDRHVKNLSQIVGTLGYDMGVLFTEEGERLTIVDERGEQVHGNTLLATLGTLIAKTVPSAKIAISVTAPTLLEEALKKEGAEVVRTKSDVRSLMDSSLTGGATFAGDERGGFIFPELHPGFDAAFSFGMLAVMLQRTGLSIREVSAELPVFKLAYEQVKVPWDAKGSVMRRISEETRDGRHVELLDGIKIFEDDSWVLVLPDAVEPVFHVYAESPEEEESRELVGRYIRKIEKLMQP</sequence>
<comment type="similarity">
    <text evidence="2">Belongs to the phosphohexose mutase family.</text>
</comment>
<dbReference type="eggNOG" id="COG1208">
    <property type="taxonomic scope" value="Bacteria"/>
</dbReference>
<dbReference type="Pfam" id="PF25087">
    <property type="entry name" value="GMPPB_C"/>
    <property type="match status" value="1"/>
</dbReference>
<keyword evidence="10" id="KW-1185">Reference proteome</keyword>
<dbReference type="GO" id="GO:0016779">
    <property type="term" value="F:nucleotidyltransferase activity"/>
    <property type="evidence" value="ECO:0007669"/>
    <property type="project" value="UniProtKB-KW"/>
</dbReference>